<proteinExistence type="predicted"/>
<keyword evidence="3" id="KW-1185">Reference proteome</keyword>
<name>A0A4C1YYX9_EUMVA</name>
<dbReference type="OrthoDB" id="8123886at2759"/>
<accession>A0A4C1YYX9</accession>
<feature type="region of interest" description="Disordered" evidence="1">
    <location>
        <begin position="1"/>
        <end position="59"/>
    </location>
</feature>
<reference evidence="2 3" key="1">
    <citation type="journal article" date="2019" name="Commun. Biol.">
        <title>The bagworm genome reveals a unique fibroin gene that provides high tensile strength.</title>
        <authorList>
            <person name="Kono N."/>
            <person name="Nakamura H."/>
            <person name="Ohtoshi R."/>
            <person name="Tomita M."/>
            <person name="Numata K."/>
            <person name="Arakawa K."/>
        </authorList>
    </citation>
    <scope>NUCLEOTIDE SEQUENCE [LARGE SCALE GENOMIC DNA]</scope>
</reference>
<dbReference type="AlphaFoldDB" id="A0A4C1YYX9"/>
<comment type="caution">
    <text evidence="2">The sequence shown here is derived from an EMBL/GenBank/DDBJ whole genome shotgun (WGS) entry which is preliminary data.</text>
</comment>
<evidence type="ECO:0000313" key="3">
    <source>
        <dbReference type="Proteomes" id="UP000299102"/>
    </source>
</evidence>
<dbReference type="Proteomes" id="UP000299102">
    <property type="component" value="Unassembled WGS sequence"/>
</dbReference>
<feature type="compositionally biased region" description="Polar residues" evidence="1">
    <location>
        <begin position="1"/>
        <end position="28"/>
    </location>
</feature>
<evidence type="ECO:0000313" key="2">
    <source>
        <dbReference type="EMBL" id="GBP79607.1"/>
    </source>
</evidence>
<dbReference type="EMBL" id="BGZK01001421">
    <property type="protein sequence ID" value="GBP79607.1"/>
    <property type="molecule type" value="Genomic_DNA"/>
</dbReference>
<protein>
    <submittedName>
        <fullName evidence="2">Uncharacterized protein</fullName>
    </submittedName>
</protein>
<organism evidence="2 3">
    <name type="scientific">Eumeta variegata</name>
    <name type="common">Bagworm moth</name>
    <name type="synonym">Eumeta japonica</name>
    <dbReference type="NCBI Taxonomy" id="151549"/>
    <lineage>
        <taxon>Eukaryota</taxon>
        <taxon>Metazoa</taxon>
        <taxon>Ecdysozoa</taxon>
        <taxon>Arthropoda</taxon>
        <taxon>Hexapoda</taxon>
        <taxon>Insecta</taxon>
        <taxon>Pterygota</taxon>
        <taxon>Neoptera</taxon>
        <taxon>Endopterygota</taxon>
        <taxon>Lepidoptera</taxon>
        <taxon>Glossata</taxon>
        <taxon>Ditrysia</taxon>
        <taxon>Tineoidea</taxon>
        <taxon>Psychidae</taxon>
        <taxon>Oiketicinae</taxon>
        <taxon>Eumeta</taxon>
    </lineage>
</organism>
<sequence length="117" mass="12598">MDINLSSGPITNANDAQPSSRGSTNSDSDYGHLSAQVAPGRAHKMTSTKSTAPPKLKAPVPSFCAKEERKLKAVIRGIPVDFTVDNIKVELRGQGFSVHSVIRRDDSPLWLAPKSFP</sequence>
<gene>
    <name evidence="2" type="ORF">EVAR_98747_1</name>
</gene>
<evidence type="ECO:0000256" key="1">
    <source>
        <dbReference type="SAM" id="MobiDB-lite"/>
    </source>
</evidence>